<comment type="subunit">
    <text evidence="5">Forms a complex with TatA.</text>
</comment>
<dbReference type="PANTHER" id="PTHR30371:SF4">
    <property type="entry name" value="SEC-INDEPENDENT PROTEIN TRANSLOCASE PROTEIN TATCD"/>
    <property type="match status" value="1"/>
</dbReference>
<dbReference type="Proteomes" id="UP000193006">
    <property type="component" value="Chromosome"/>
</dbReference>
<keyword evidence="5" id="KW-1003">Cell membrane</keyword>
<dbReference type="GO" id="GO:0033281">
    <property type="term" value="C:TAT protein transport complex"/>
    <property type="evidence" value="ECO:0007669"/>
    <property type="project" value="UniProtKB-UniRule"/>
</dbReference>
<feature type="transmembrane region" description="Helical" evidence="5">
    <location>
        <begin position="20"/>
        <end position="44"/>
    </location>
</feature>
<evidence type="ECO:0000313" key="7">
    <source>
        <dbReference type="Proteomes" id="UP000193006"/>
    </source>
</evidence>
<dbReference type="PRINTS" id="PR01840">
    <property type="entry name" value="TATCFAMILY"/>
</dbReference>
<keyword evidence="5" id="KW-0813">Transport</keyword>
<keyword evidence="2 5" id="KW-0812">Transmembrane</keyword>
<reference evidence="6 7" key="1">
    <citation type="submission" date="2017-04" db="EMBL/GenBank/DDBJ databases">
        <title>Bacillus krulwichiae AM31D Genome sequencing and assembly.</title>
        <authorList>
            <person name="Krulwich T.A."/>
            <person name="Anastor L."/>
            <person name="Ehrlich R."/>
            <person name="Ehrlich G.D."/>
            <person name="Janto B."/>
        </authorList>
    </citation>
    <scope>NUCLEOTIDE SEQUENCE [LARGE SCALE GENOMIC DNA]</scope>
    <source>
        <strain evidence="6 7">AM31D</strain>
    </source>
</reference>
<dbReference type="GO" id="GO:0065002">
    <property type="term" value="P:intracellular protein transmembrane transport"/>
    <property type="evidence" value="ECO:0007669"/>
    <property type="project" value="TreeGrafter"/>
</dbReference>
<dbReference type="STRING" id="199441.BkAM31D_17810"/>
<keyword evidence="5" id="KW-0811">Translocation</keyword>
<dbReference type="KEGG" id="bkw:BkAM31D_17810"/>
<comment type="subcellular location">
    <subcellularLocation>
        <location evidence="5">Cell membrane</location>
        <topology evidence="5">Multi-pass membrane protein</topology>
    </subcellularLocation>
    <subcellularLocation>
        <location evidence="1">Membrane</location>
        <topology evidence="1">Multi-pass membrane protein</topology>
    </subcellularLocation>
</comment>
<proteinExistence type="inferred from homology"/>
<comment type="function">
    <text evidence="5">Part of the twin-arginine translocation (Tat) system that transports large folded proteins containing a characteristic twin-arginine motif in their signal peptide across membranes.</text>
</comment>
<dbReference type="Pfam" id="PF00902">
    <property type="entry name" value="TatC"/>
    <property type="match status" value="1"/>
</dbReference>
<dbReference type="InterPro" id="IPR002033">
    <property type="entry name" value="TatC"/>
</dbReference>
<evidence type="ECO:0000256" key="5">
    <source>
        <dbReference type="HAMAP-Rule" id="MF_00902"/>
    </source>
</evidence>
<dbReference type="GO" id="GO:0043953">
    <property type="term" value="P:protein transport by the Tat complex"/>
    <property type="evidence" value="ECO:0007669"/>
    <property type="project" value="UniProtKB-UniRule"/>
</dbReference>
<comment type="similarity">
    <text evidence="5">Belongs to the TatC family.</text>
</comment>
<evidence type="ECO:0000313" key="6">
    <source>
        <dbReference type="EMBL" id="ARK31547.1"/>
    </source>
</evidence>
<organism evidence="6 7">
    <name type="scientific">Halalkalibacter krulwichiae</name>
    <dbReference type="NCBI Taxonomy" id="199441"/>
    <lineage>
        <taxon>Bacteria</taxon>
        <taxon>Bacillati</taxon>
        <taxon>Bacillota</taxon>
        <taxon>Bacilli</taxon>
        <taxon>Bacillales</taxon>
        <taxon>Bacillaceae</taxon>
        <taxon>Halalkalibacter</taxon>
    </lineage>
</organism>
<dbReference type="GO" id="GO:0009977">
    <property type="term" value="F:proton motive force dependent protein transmembrane transporter activity"/>
    <property type="evidence" value="ECO:0007669"/>
    <property type="project" value="TreeGrafter"/>
</dbReference>
<dbReference type="HAMAP" id="MF_00902">
    <property type="entry name" value="TatC"/>
    <property type="match status" value="1"/>
</dbReference>
<feature type="transmembrane region" description="Helical" evidence="5">
    <location>
        <begin position="211"/>
        <end position="230"/>
    </location>
</feature>
<name>A0A1X9MDN7_9BACI</name>
<gene>
    <name evidence="6" type="primary">tatC1</name>
    <name evidence="5" type="synonym">tatC</name>
    <name evidence="6" type="ORF">BkAM31D_17810</name>
</gene>
<dbReference type="EMBL" id="CP020814">
    <property type="protein sequence ID" value="ARK31547.1"/>
    <property type="molecule type" value="Genomic_DNA"/>
</dbReference>
<feature type="transmembrane region" description="Helical" evidence="5">
    <location>
        <begin position="150"/>
        <end position="176"/>
    </location>
</feature>
<keyword evidence="4 5" id="KW-0472">Membrane</keyword>
<protein>
    <recommendedName>
        <fullName evidence="5">Sec-independent protein translocase protein TatC</fullName>
    </recommendedName>
</protein>
<sequence>MNDNTFQLVDHLEELRKRIIVTLCAFVVSLVTAFIFVDKIYVFLVRDLPSKLAILGPSDILWVYLKIASVFAIAVTIPIAAYQIWLFVRPALDAKERKITLAYIPALFLLFLLGICFGYFILFPLVLQFLVALAGDLFEMFYTTEKYFQFMMQMTLPFGFLFEIPVVIMFLTSLGILNPYALQKSRKYAYFILIIISILITPPDFLSDVLVIIPLILLYECSVILSKFVYKRAKAKSVRSDLSNDIA</sequence>
<evidence type="ECO:0000256" key="4">
    <source>
        <dbReference type="ARBA" id="ARBA00023136"/>
    </source>
</evidence>
<dbReference type="PANTHER" id="PTHR30371">
    <property type="entry name" value="SEC-INDEPENDENT PROTEIN TRANSLOCASE PROTEIN TATC"/>
    <property type="match status" value="1"/>
</dbReference>
<keyword evidence="5" id="KW-0653">Protein transport</keyword>
<keyword evidence="7" id="KW-1185">Reference proteome</keyword>
<evidence type="ECO:0000256" key="1">
    <source>
        <dbReference type="ARBA" id="ARBA00004141"/>
    </source>
</evidence>
<evidence type="ECO:0000256" key="2">
    <source>
        <dbReference type="ARBA" id="ARBA00022692"/>
    </source>
</evidence>
<feature type="transmembrane region" description="Helical" evidence="5">
    <location>
        <begin position="64"/>
        <end position="88"/>
    </location>
</feature>
<feature type="transmembrane region" description="Helical" evidence="5">
    <location>
        <begin position="188"/>
        <end position="205"/>
    </location>
</feature>
<accession>A0A1X9MDN7</accession>
<feature type="transmembrane region" description="Helical" evidence="5">
    <location>
        <begin position="100"/>
        <end position="130"/>
    </location>
</feature>
<dbReference type="NCBIfam" id="TIGR00945">
    <property type="entry name" value="tatC"/>
    <property type="match status" value="1"/>
</dbReference>
<keyword evidence="3 5" id="KW-1133">Transmembrane helix</keyword>
<dbReference type="AlphaFoldDB" id="A0A1X9MDN7"/>
<dbReference type="RefSeq" id="WP_066152989.1">
    <property type="nucleotide sequence ID" value="NZ_CP020814.1"/>
</dbReference>
<evidence type="ECO:0000256" key="3">
    <source>
        <dbReference type="ARBA" id="ARBA00022989"/>
    </source>
</evidence>